<protein>
    <recommendedName>
        <fullName evidence="6">Ribosomal RNA large subunit methyltransferase F</fullName>
        <ecNumber evidence="6">2.1.1.181</ecNumber>
    </recommendedName>
    <alternativeName>
        <fullName evidence="6">23S rRNA mA1618 methyltransferase</fullName>
    </alternativeName>
    <alternativeName>
        <fullName evidence="6">rRNA adenine N-6-methyltransferase</fullName>
    </alternativeName>
</protein>
<dbReference type="EMBL" id="QOVM01000001">
    <property type="protein sequence ID" value="RXG24822.1"/>
    <property type="molecule type" value="Genomic_DNA"/>
</dbReference>
<dbReference type="Proteomes" id="UP000289238">
    <property type="component" value="Unassembled WGS sequence"/>
</dbReference>
<evidence type="ECO:0000256" key="6">
    <source>
        <dbReference type="HAMAP-Rule" id="MF_01848"/>
    </source>
</evidence>
<comment type="function">
    <text evidence="6">Specifically methylates the adenine in position 1618 of 23S rRNA.</text>
</comment>
<comment type="caution">
    <text evidence="7">The sequence shown here is derived from an EMBL/GenBank/DDBJ whole genome shotgun (WGS) entry which is preliminary data.</text>
</comment>
<evidence type="ECO:0000313" key="8">
    <source>
        <dbReference type="Proteomes" id="UP000289238"/>
    </source>
</evidence>
<keyword evidence="2 6" id="KW-0698">rRNA processing</keyword>
<dbReference type="GO" id="GO:0070475">
    <property type="term" value="P:rRNA base methylation"/>
    <property type="evidence" value="ECO:0007669"/>
    <property type="project" value="TreeGrafter"/>
</dbReference>
<dbReference type="InterPro" id="IPR029063">
    <property type="entry name" value="SAM-dependent_MTases_sf"/>
</dbReference>
<dbReference type="SUPFAM" id="SSF53335">
    <property type="entry name" value="S-adenosyl-L-methionine-dependent methyltransferases"/>
    <property type="match status" value="1"/>
</dbReference>
<dbReference type="PANTHER" id="PTHR13393">
    <property type="entry name" value="SAM-DEPENDENT METHYLTRANSFERASE"/>
    <property type="match status" value="1"/>
</dbReference>
<keyword evidence="5 6" id="KW-0949">S-adenosyl-L-methionine</keyword>
<dbReference type="AlphaFoldDB" id="A0A4V1KRG4"/>
<dbReference type="CDD" id="cd02440">
    <property type="entry name" value="AdoMet_MTases"/>
    <property type="match status" value="1"/>
</dbReference>
<gene>
    <name evidence="6" type="primary">rlmF</name>
    <name evidence="7" type="ORF">DSM00_618</name>
</gene>
<evidence type="ECO:0000313" key="7">
    <source>
        <dbReference type="EMBL" id="RXG24822.1"/>
    </source>
</evidence>
<evidence type="ECO:0000256" key="2">
    <source>
        <dbReference type="ARBA" id="ARBA00022552"/>
    </source>
</evidence>
<evidence type="ECO:0000256" key="1">
    <source>
        <dbReference type="ARBA" id="ARBA00022490"/>
    </source>
</evidence>
<dbReference type="Pfam" id="PF05971">
    <property type="entry name" value="Methyltransf_10"/>
    <property type="match status" value="1"/>
</dbReference>
<dbReference type="GO" id="GO:0005737">
    <property type="term" value="C:cytoplasm"/>
    <property type="evidence" value="ECO:0007669"/>
    <property type="project" value="UniProtKB-SubCell"/>
</dbReference>
<comment type="catalytic activity">
    <reaction evidence="6">
        <text>adenosine(1618) in 23S rRNA + S-adenosyl-L-methionine = N(6)-methyladenosine(1618) in 23S rRNA + S-adenosyl-L-homocysteine + H(+)</text>
        <dbReference type="Rhea" id="RHEA:16497"/>
        <dbReference type="Rhea" id="RHEA-COMP:10229"/>
        <dbReference type="Rhea" id="RHEA-COMP:10231"/>
        <dbReference type="ChEBI" id="CHEBI:15378"/>
        <dbReference type="ChEBI" id="CHEBI:57856"/>
        <dbReference type="ChEBI" id="CHEBI:59789"/>
        <dbReference type="ChEBI" id="CHEBI:74411"/>
        <dbReference type="ChEBI" id="CHEBI:74449"/>
        <dbReference type="EC" id="2.1.1.181"/>
    </reaction>
</comment>
<dbReference type="Gene3D" id="3.40.50.150">
    <property type="entry name" value="Vaccinia Virus protein VP39"/>
    <property type="match status" value="1"/>
</dbReference>
<keyword evidence="1 6" id="KW-0963">Cytoplasm</keyword>
<evidence type="ECO:0000256" key="5">
    <source>
        <dbReference type="ARBA" id="ARBA00022691"/>
    </source>
</evidence>
<proteinExistence type="inferred from homology"/>
<dbReference type="NCBIfam" id="NF008725">
    <property type="entry name" value="PRK11727.1"/>
    <property type="match status" value="1"/>
</dbReference>
<dbReference type="InterPro" id="IPR010286">
    <property type="entry name" value="METTL16/RlmF"/>
</dbReference>
<dbReference type="GO" id="GO:0052907">
    <property type="term" value="F:23S rRNA (adenine(1618)-N(6))-methyltransferase activity"/>
    <property type="evidence" value="ECO:0007669"/>
    <property type="project" value="UniProtKB-EC"/>
</dbReference>
<evidence type="ECO:0000256" key="3">
    <source>
        <dbReference type="ARBA" id="ARBA00022603"/>
    </source>
</evidence>
<comment type="similarity">
    <text evidence="6">Belongs to the methyltransferase superfamily. METTL16/RlmF family.</text>
</comment>
<keyword evidence="3 6" id="KW-0489">Methyltransferase</keyword>
<dbReference type="EC" id="2.1.1.181" evidence="6"/>
<accession>A0A4V1KRG4</accession>
<dbReference type="PIRSF" id="PIRSF029038">
    <property type="entry name" value="Mtase_YbiN_prd"/>
    <property type="match status" value="1"/>
</dbReference>
<dbReference type="RefSeq" id="WP_241652343.1">
    <property type="nucleotide sequence ID" value="NZ_QOVM01000001.1"/>
</dbReference>
<evidence type="ECO:0000256" key="4">
    <source>
        <dbReference type="ARBA" id="ARBA00022679"/>
    </source>
</evidence>
<comment type="subcellular location">
    <subcellularLocation>
        <location evidence="6">Cytoplasm</location>
    </subcellularLocation>
</comment>
<reference evidence="7 8" key="1">
    <citation type="submission" date="2018-07" db="EMBL/GenBank/DDBJ databases">
        <title>Leeuwenhoekiella genomics.</title>
        <authorList>
            <person name="Tahon G."/>
            <person name="Willems A."/>
        </authorList>
    </citation>
    <scope>NUCLEOTIDE SEQUENCE [LARGE SCALE GENOMIC DNA]</scope>
    <source>
        <strain evidence="7 8">LMG 22550</strain>
    </source>
</reference>
<sequence>MKKDKSIKPTIKSTLHARNRNREPYDLKALVNVAPELGKHIKLNKYGTESIDFASAEAVKLLNQALLNHYYGIEKWDFPDANLCPPIPGRADYLHAIADLLSEGTGELQKGSQIKGLDIGTGASLIYPILGVTEYDWSFIATDIDAKSIASAENIIEANDSLKGKIELRLQKNADSIFNGILNPDDKIDFTMCNPPFHASQEDALRGTRRKTKNLTGSTNSKPELNFAGISNELITEGGEVEFIKIMIKQSKTRGTQCKWFTTLVSKQDNLKSIYKQLRKAEVNVLKTIPLGTGNKSSRIVAWSFQE</sequence>
<dbReference type="InterPro" id="IPR016909">
    <property type="entry name" value="rRNA_lsu_MeTfrase_F"/>
</dbReference>
<organism evidence="7 8">
    <name type="scientific">Leeuwenhoekiella aequorea</name>
    <dbReference type="NCBI Taxonomy" id="283736"/>
    <lineage>
        <taxon>Bacteria</taxon>
        <taxon>Pseudomonadati</taxon>
        <taxon>Bacteroidota</taxon>
        <taxon>Flavobacteriia</taxon>
        <taxon>Flavobacteriales</taxon>
        <taxon>Flavobacteriaceae</taxon>
        <taxon>Leeuwenhoekiella</taxon>
    </lineage>
</organism>
<keyword evidence="4 6" id="KW-0808">Transferase</keyword>
<name>A0A4V1KRG4_9FLAO</name>
<keyword evidence="8" id="KW-1185">Reference proteome</keyword>
<dbReference type="PANTHER" id="PTHR13393:SF0">
    <property type="entry name" value="RNA N6-ADENOSINE-METHYLTRANSFERASE METTL16"/>
    <property type="match status" value="1"/>
</dbReference>
<dbReference type="HAMAP" id="MF_01848">
    <property type="entry name" value="23SrRNA_methyltr_F"/>
    <property type="match status" value="1"/>
</dbReference>